<dbReference type="Proteomes" id="UP000264589">
    <property type="component" value="Unassembled WGS sequence"/>
</dbReference>
<evidence type="ECO:0000313" key="2">
    <source>
        <dbReference type="Proteomes" id="UP000264589"/>
    </source>
</evidence>
<organism evidence="1 2">
    <name type="scientific">Parvularcula marina</name>
    <dbReference type="NCBI Taxonomy" id="2292771"/>
    <lineage>
        <taxon>Bacteria</taxon>
        <taxon>Pseudomonadati</taxon>
        <taxon>Pseudomonadota</taxon>
        <taxon>Alphaproteobacteria</taxon>
        <taxon>Parvularculales</taxon>
        <taxon>Parvularculaceae</taxon>
        <taxon>Parvularcula</taxon>
    </lineage>
</organism>
<dbReference type="InParanoid" id="A0A371RHU7"/>
<dbReference type="EMBL" id="QUQO01000001">
    <property type="protein sequence ID" value="RFB05013.1"/>
    <property type="molecule type" value="Genomic_DNA"/>
</dbReference>
<proteinExistence type="predicted"/>
<dbReference type="RefSeq" id="WP_116391644.1">
    <property type="nucleotide sequence ID" value="NZ_QUQO01000001.1"/>
</dbReference>
<evidence type="ECO:0000313" key="1">
    <source>
        <dbReference type="EMBL" id="RFB05013.1"/>
    </source>
</evidence>
<keyword evidence="2" id="KW-1185">Reference proteome</keyword>
<comment type="caution">
    <text evidence="1">The sequence shown here is derived from an EMBL/GenBank/DDBJ whole genome shotgun (WGS) entry which is preliminary data.</text>
</comment>
<sequence length="173" mass="17550">MPIYNVDNPAAEDGWNVVVGPPGAPGARPKAVLNPAPNSITVAMGAQANSAMGAGAGAAQGFDTLYLTNCSAFCMLWRPARHANFTVGSMIHMNGGPDPGAVGWAAMMAGMAAGGDYFGILANSQPTVLSGGFVAAALAATPIPAANMWVYDANIDAINFAIDRSGNAGQFYE</sequence>
<accession>A0A371RHU7</accession>
<protein>
    <submittedName>
        <fullName evidence="1">Uncharacterized protein</fullName>
    </submittedName>
</protein>
<name>A0A371RHU7_9PROT</name>
<dbReference type="AlphaFoldDB" id="A0A371RHU7"/>
<reference evidence="1 2" key="1">
    <citation type="submission" date="2018-08" db="EMBL/GenBank/DDBJ databases">
        <title>Parvularcula sp. SM1705, isolated from surface water of the South Sea China.</title>
        <authorList>
            <person name="Sun L."/>
        </authorList>
    </citation>
    <scope>NUCLEOTIDE SEQUENCE [LARGE SCALE GENOMIC DNA]</scope>
    <source>
        <strain evidence="1 2">SM1705</strain>
    </source>
</reference>
<gene>
    <name evidence="1" type="ORF">DX908_06740</name>
</gene>